<dbReference type="InterPro" id="IPR033131">
    <property type="entry name" value="Pectinesterase_Asp_AS"/>
</dbReference>
<evidence type="ECO:0000256" key="7">
    <source>
        <dbReference type="PROSITE-ProRule" id="PRU10040"/>
    </source>
</evidence>
<dbReference type="InterPro" id="IPR000070">
    <property type="entry name" value="Pectinesterase_cat"/>
</dbReference>
<accession>A0ABR2M5E8</accession>
<dbReference type="InterPro" id="IPR012334">
    <property type="entry name" value="Pectin_lyas_fold"/>
</dbReference>
<comment type="pathway">
    <text evidence="1 8">Glycan metabolism; pectin degradation; 2-dehydro-3-deoxy-D-gluconate from pectin: step 1/5.</text>
</comment>
<gene>
    <name evidence="10" type="primary">QRT1</name>
    <name evidence="10" type="ORF">KSP40_PGU008223</name>
</gene>
<evidence type="ECO:0000256" key="3">
    <source>
        <dbReference type="ARBA" id="ARBA00013229"/>
    </source>
</evidence>
<evidence type="ECO:0000256" key="4">
    <source>
        <dbReference type="ARBA" id="ARBA00022801"/>
    </source>
</evidence>
<protein>
    <recommendedName>
        <fullName evidence="3 8">Pectinesterase</fullName>
        <ecNumber evidence="3 8">3.1.1.11</ecNumber>
    </recommendedName>
</protein>
<keyword evidence="5 8" id="KW-0063">Aspartyl esterase</keyword>
<dbReference type="PROSITE" id="PS00503">
    <property type="entry name" value="PECTINESTERASE_2"/>
    <property type="match status" value="1"/>
</dbReference>
<evidence type="ECO:0000256" key="1">
    <source>
        <dbReference type="ARBA" id="ARBA00005184"/>
    </source>
</evidence>
<evidence type="ECO:0000256" key="8">
    <source>
        <dbReference type="RuleBase" id="RU000589"/>
    </source>
</evidence>
<keyword evidence="11" id="KW-1185">Reference proteome</keyword>
<reference evidence="10 11" key="1">
    <citation type="journal article" date="2022" name="Nat. Plants">
        <title>Genomes of leafy and leafless Platanthera orchids illuminate the evolution of mycoheterotrophy.</title>
        <authorList>
            <person name="Li M.H."/>
            <person name="Liu K.W."/>
            <person name="Li Z."/>
            <person name="Lu H.C."/>
            <person name="Ye Q.L."/>
            <person name="Zhang D."/>
            <person name="Wang J.Y."/>
            <person name="Li Y.F."/>
            <person name="Zhong Z.M."/>
            <person name="Liu X."/>
            <person name="Yu X."/>
            <person name="Liu D.K."/>
            <person name="Tu X.D."/>
            <person name="Liu B."/>
            <person name="Hao Y."/>
            <person name="Liao X.Y."/>
            <person name="Jiang Y.T."/>
            <person name="Sun W.H."/>
            <person name="Chen J."/>
            <person name="Chen Y.Q."/>
            <person name="Ai Y."/>
            <person name="Zhai J.W."/>
            <person name="Wu S.S."/>
            <person name="Zhou Z."/>
            <person name="Hsiao Y.Y."/>
            <person name="Wu W.L."/>
            <person name="Chen Y.Y."/>
            <person name="Lin Y.F."/>
            <person name="Hsu J.L."/>
            <person name="Li C.Y."/>
            <person name="Wang Z.W."/>
            <person name="Zhao X."/>
            <person name="Zhong W.Y."/>
            <person name="Ma X.K."/>
            <person name="Ma L."/>
            <person name="Huang J."/>
            <person name="Chen G.Z."/>
            <person name="Huang M.Z."/>
            <person name="Huang L."/>
            <person name="Peng D.H."/>
            <person name="Luo Y.B."/>
            <person name="Zou S.Q."/>
            <person name="Chen S.P."/>
            <person name="Lan S."/>
            <person name="Tsai W.C."/>
            <person name="Van de Peer Y."/>
            <person name="Liu Z.J."/>
        </authorList>
    </citation>
    <scope>NUCLEOTIDE SEQUENCE [LARGE SCALE GENOMIC DNA]</scope>
    <source>
        <strain evidence="10">Lor288</strain>
    </source>
</reference>
<evidence type="ECO:0000313" key="10">
    <source>
        <dbReference type="EMBL" id="KAK8959055.1"/>
    </source>
</evidence>
<evidence type="ECO:0000256" key="6">
    <source>
        <dbReference type="ARBA" id="ARBA00047928"/>
    </source>
</evidence>
<dbReference type="Gene3D" id="2.160.20.10">
    <property type="entry name" value="Single-stranded right-handed beta-helix, Pectin lyase-like"/>
    <property type="match status" value="1"/>
</dbReference>
<proteinExistence type="inferred from homology"/>
<evidence type="ECO:0000256" key="5">
    <source>
        <dbReference type="ARBA" id="ARBA00023085"/>
    </source>
</evidence>
<comment type="caution">
    <text evidence="10">The sequence shown here is derived from an EMBL/GenBank/DDBJ whole genome shotgun (WGS) entry which is preliminary data.</text>
</comment>
<dbReference type="InterPro" id="IPR011050">
    <property type="entry name" value="Pectin_lyase_fold/virulence"/>
</dbReference>
<organism evidence="10 11">
    <name type="scientific">Platanthera guangdongensis</name>
    <dbReference type="NCBI Taxonomy" id="2320717"/>
    <lineage>
        <taxon>Eukaryota</taxon>
        <taxon>Viridiplantae</taxon>
        <taxon>Streptophyta</taxon>
        <taxon>Embryophyta</taxon>
        <taxon>Tracheophyta</taxon>
        <taxon>Spermatophyta</taxon>
        <taxon>Magnoliopsida</taxon>
        <taxon>Liliopsida</taxon>
        <taxon>Asparagales</taxon>
        <taxon>Orchidaceae</taxon>
        <taxon>Orchidoideae</taxon>
        <taxon>Orchideae</taxon>
        <taxon>Orchidinae</taxon>
        <taxon>Platanthera</taxon>
    </lineage>
</organism>
<dbReference type="SUPFAM" id="SSF51126">
    <property type="entry name" value="Pectin lyase-like"/>
    <property type="match status" value="1"/>
</dbReference>
<feature type="domain" description="Pectinesterase catalytic" evidence="9">
    <location>
        <begin position="56"/>
        <end position="349"/>
    </location>
</feature>
<feature type="chain" id="PRO_5044966529" description="Pectinesterase" evidence="8">
    <location>
        <begin position="24"/>
        <end position="354"/>
    </location>
</feature>
<dbReference type="EMBL" id="JBBWWR010000012">
    <property type="protein sequence ID" value="KAK8959055.1"/>
    <property type="molecule type" value="Genomic_DNA"/>
</dbReference>
<keyword evidence="4 8" id="KW-0378">Hydrolase</keyword>
<evidence type="ECO:0000259" key="9">
    <source>
        <dbReference type="Pfam" id="PF01095"/>
    </source>
</evidence>
<evidence type="ECO:0000313" key="11">
    <source>
        <dbReference type="Proteomes" id="UP001412067"/>
    </source>
</evidence>
<dbReference type="Pfam" id="PF01095">
    <property type="entry name" value="Pectinesterase"/>
    <property type="match status" value="1"/>
</dbReference>
<dbReference type="PANTHER" id="PTHR31321:SF31">
    <property type="entry name" value="PECTINESTERASE QRT1"/>
    <property type="match status" value="1"/>
</dbReference>
<dbReference type="PANTHER" id="PTHR31321">
    <property type="entry name" value="ACYL-COA THIOESTER HYDROLASE YBHC-RELATED"/>
    <property type="match status" value="1"/>
</dbReference>
<keyword evidence="8" id="KW-0732">Signal</keyword>
<name>A0ABR2M5E8_9ASPA</name>
<dbReference type="EC" id="3.1.1.11" evidence="3 8"/>
<comment type="similarity">
    <text evidence="2">Belongs to the pectinesterase family.</text>
</comment>
<dbReference type="Proteomes" id="UP001412067">
    <property type="component" value="Unassembled WGS sequence"/>
</dbReference>
<feature type="signal peptide" evidence="8">
    <location>
        <begin position="1"/>
        <end position="23"/>
    </location>
</feature>
<sequence length="354" mass="38893">MAFLVRASLRILMAVSFWQIAVGRGLQRSFISWSDLRLHHRYQNSSLMDVDGGRVIFVSKDGTGQSTTVQGAVDLVPAGNTARVKIYISPGIYREKVFVASTKPYISFIGNESGGDTVISWNLKSSDRDSDGRIVGTSNSATVEIEADYFCAVGITFENTAEGAKPGDSGMQAVALRIAGDKVLINRCRILGHQDTLFDQTGRHYFYECYIQGSIDFIFGSARSLYQACALHAVAENFGAIAASQRNSSLDNSGFSFNACRVYGTGMVYLGRAWGQCARIVYSDCELEGIIIPEGWDDWGDSTRQTAVWFGEFNCSGSGADLSKRVSWARSLTYEETKPFLDKSFVDGDEWLSL</sequence>
<feature type="active site" evidence="7">
    <location>
        <position position="216"/>
    </location>
</feature>
<evidence type="ECO:0000256" key="2">
    <source>
        <dbReference type="ARBA" id="ARBA00008891"/>
    </source>
</evidence>
<comment type="catalytic activity">
    <reaction evidence="6 8">
        <text>[(1-&gt;4)-alpha-D-galacturonosyl methyl ester](n) + n H2O = [(1-&gt;4)-alpha-D-galacturonosyl](n) + n methanol + n H(+)</text>
        <dbReference type="Rhea" id="RHEA:22380"/>
        <dbReference type="Rhea" id="RHEA-COMP:14570"/>
        <dbReference type="Rhea" id="RHEA-COMP:14573"/>
        <dbReference type="ChEBI" id="CHEBI:15377"/>
        <dbReference type="ChEBI" id="CHEBI:15378"/>
        <dbReference type="ChEBI" id="CHEBI:17790"/>
        <dbReference type="ChEBI" id="CHEBI:140522"/>
        <dbReference type="ChEBI" id="CHEBI:140523"/>
        <dbReference type="EC" id="3.1.1.11"/>
    </reaction>
</comment>